<evidence type="ECO:0000313" key="6">
    <source>
        <dbReference type="EMBL" id="SUN45931.1"/>
    </source>
</evidence>
<evidence type="ECO:0000256" key="3">
    <source>
        <dbReference type="ARBA" id="ARBA00022989"/>
    </source>
</evidence>
<dbReference type="InterPro" id="IPR001807">
    <property type="entry name" value="ClC"/>
</dbReference>
<dbReference type="AlphaFoldDB" id="A0A380JNZ7"/>
<feature type="transmembrane region" description="Helical" evidence="5">
    <location>
        <begin position="375"/>
        <end position="393"/>
    </location>
</feature>
<reference evidence="6 7" key="1">
    <citation type="submission" date="2018-06" db="EMBL/GenBank/DDBJ databases">
        <authorList>
            <consortium name="Pathogen Informatics"/>
            <person name="Doyle S."/>
        </authorList>
    </citation>
    <scope>NUCLEOTIDE SEQUENCE [LARGE SCALE GENOMIC DNA]</scope>
    <source>
        <strain evidence="6 7">NCTC12092</strain>
    </source>
</reference>
<dbReference type="PANTHER" id="PTHR43427">
    <property type="entry name" value="CHLORIDE CHANNEL PROTEIN CLC-E"/>
    <property type="match status" value="1"/>
</dbReference>
<keyword evidence="4 5" id="KW-0472">Membrane</keyword>
<protein>
    <submittedName>
        <fullName evidence="6">Voltage gated chloride channel protein</fullName>
    </submittedName>
</protein>
<gene>
    <name evidence="6" type="ORF">NCTC12092_00754</name>
</gene>
<keyword evidence="3 5" id="KW-1133">Transmembrane helix</keyword>
<feature type="transmembrane region" description="Helical" evidence="5">
    <location>
        <begin position="53"/>
        <end position="71"/>
    </location>
</feature>
<dbReference type="InterPro" id="IPR014743">
    <property type="entry name" value="Cl-channel_core"/>
</dbReference>
<accession>A0A380JNZ7</accession>
<dbReference type="PRINTS" id="PR00762">
    <property type="entry name" value="CLCHANNEL"/>
</dbReference>
<feature type="transmembrane region" description="Helical" evidence="5">
    <location>
        <begin position="20"/>
        <end position="47"/>
    </location>
</feature>
<feature type="transmembrane region" description="Helical" evidence="5">
    <location>
        <begin position="147"/>
        <end position="172"/>
    </location>
</feature>
<comment type="subcellular location">
    <subcellularLocation>
        <location evidence="1">Membrane</location>
        <topology evidence="1">Multi-pass membrane protein</topology>
    </subcellularLocation>
</comment>
<dbReference type="SUPFAM" id="SSF81340">
    <property type="entry name" value="Clc chloride channel"/>
    <property type="match status" value="1"/>
</dbReference>
<feature type="transmembrane region" description="Helical" evidence="5">
    <location>
        <begin position="349"/>
        <end position="369"/>
    </location>
</feature>
<dbReference type="Proteomes" id="UP000254461">
    <property type="component" value="Unassembled WGS sequence"/>
</dbReference>
<dbReference type="InterPro" id="IPR050368">
    <property type="entry name" value="ClC-type_chloride_channel"/>
</dbReference>
<feature type="transmembrane region" description="Helical" evidence="5">
    <location>
        <begin position="258"/>
        <end position="278"/>
    </location>
</feature>
<feature type="transmembrane region" description="Helical" evidence="5">
    <location>
        <begin position="184"/>
        <end position="204"/>
    </location>
</feature>
<name>A0A380JNZ7_9STRE</name>
<keyword evidence="2 5" id="KW-0812">Transmembrane</keyword>
<evidence type="ECO:0000256" key="1">
    <source>
        <dbReference type="ARBA" id="ARBA00004141"/>
    </source>
</evidence>
<dbReference type="RefSeq" id="WP_200831637.1">
    <property type="nucleotide sequence ID" value="NZ_UHFF01000002.1"/>
</dbReference>
<evidence type="ECO:0000256" key="4">
    <source>
        <dbReference type="ARBA" id="ARBA00023136"/>
    </source>
</evidence>
<proteinExistence type="predicted"/>
<organism evidence="6 7">
    <name type="scientific">Streptococcus equi subsp. equi</name>
    <dbReference type="NCBI Taxonomy" id="148942"/>
    <lineage>
        <taxon>Bacteria</taxon>
        <taxon>Bacillati</taxon>
        <taxon>Bacillota</taxon>
        <taxon>Bacilli</taxon>
        <taxon>Lactobacillales</taxon>
        <taxon>Streptococcaceae</taxon>
        <taxon>Streptococcus</taxon>
    </lineage>
</organism>
<feature type="transmembrane region" description="Helical" evidence="5">
    <location>
        <begin position="323"/>
        <end position="342"/>
    </location>
</feature>
<evidence type="ECO:0000256" key="2">
    <source>
        <dbReference type="ARBA" id="ARBA00022692"/>
    </source>
</evidence>
<dbReference type="GO" id="GO:0016020">
    <property type="term" value="C:membrane"/>
    <property type="evidence" value="ECO:0007669"/>
    <property type="project" value="UniProtKB-SubCell"/>
</dbReference>
<evidence type="ECO:0000256" key="5">
    <source>
        <dbReference type="SAM" id="Phobius"/>
    </source>
</evidence>
<dbReference type="Pfam" id="PF00654">
    <property type="entry name" value="Voltage_CLC"/>
    <property type="match status" value="1"/>
</dbReference>
<dbReference type="EMBL" id="UHFF01000002">
    <property type="protein sequence ID" value="SUN45931.1"/>
    <property type="molecule type" value="Genomic_DNA"/>
</dbReference>
<dbReference type="GO" id="GO:0015108">
    <property type="term" value="F:chloride transmembrane transporter activity"/>
    <property type="evidence" value="ECO:0007669"/>
    <property type="project" value="InterPro"/>
</dbReference>
<evidence type="ECO:0000313" key="7">
    <source>
        <dbReference type="Proteomes" id="UP000254461"/>
    </source>
</evidence>
<dbReference type="Gene3D" id="1.10.3080.10">
    <property type="entry name" value="Clc chloride channel"/>
    <property type="match status" value="1"/>
</dbReference>
<feature type="transmembrane region" description="Helical" evidence="5">
    <location>
        <begin position="225"/>
        <end position="246"/>
    </location>
</feature>
<sequence>MMMKPIKNNQDISIGDNVYLAFAALLVGVVVGVIDAVFGQGLLLLSAVRDAHLIYLLPCLALAGLVIVFLYEQYGQIAKQGMGLVFDVGHGEKTRLPLVLIPLIILSTWLTHLCGGSAGREGVAVQIGATVSHFFGRLSHLKDKSQLFLVMGMAAGFAGLFQTPMTAVVFALEVLLLGNISYLALLPSLIAAFTASWTSHCLGLEKFSVPIAKALKITPITFGKLVLLGLIFGLAGNLFASLLARAKPYIAARLPNPYYRVLLVGGFLSLSLLLCHYGRYSGLGTNLITAAFSHQTITNYDWLLKLLFTIITLSAGFQGGEVTPLFAIGAALGIVLAPWLGLPAQLAAALGYAAVFGSATNTFLAPIFVGLEVFGATNAAAYFIVMAFAYMVSRRYSIYTKQRVTTSIIS</sequence>
<dbReference type="PANTHER" id="PTHR43427:SF12">
    <property type="entry name" value="CHLORIDE TRANSPORTER"/>
    <property type="match status" value="1"/>
</dbReference>